<dbReference type="Pfam" id="PF00990">
    <property type="entry name" value="GGDEF"/>
    <property type="match status" value="1"/>
</dbReference>
<feature type="transmembrane region" description="Helical" evidence="3">
    <location>
        <begin position="283"/>
        <end position="306"/>
    </location>
</feature>
<dbReference type="NCBIfam" id="TIGR00254">
    <property type="entry name" value="GGDEF"/>
    <property type="match status" value="1"/>
</dbReference>
<dbReference type="CDD" id="cd01949">
    <property type="entry name" value="GGDEF"/>
    <property type="match status" value="1"/>
</dbReference>
<dbReference type="SMART" id="SM00267">
    <property type="entry name" value="GGDEF"/>
    <property type="match status" value="1"/>
</dbReference>
<dbReference type="Gene3D" id="3.30.70.270">
    <property type="match status" value="1"/>
</dbReference>
<feature type="transmembrane region" description="Helical" evidence="3">
    <location>
        <begin position="372"/>
        <end position="389"/>
    </location>
</feature>
<keyword evidence="3" id="KW-0472">Membrane</keyword>
<dbReference type="RefSeq" id="WP_235310431.1">
    <property type="nucleotide sequence ID" value="NZ_JAKGAS010000001.1"/>
</dbReference>
<dbReference type="Proteomes" id="UP001521137">
    <property type="component" value="Unassembled WGS sequence"/>
</dbReference>
<feature type="transmembrane region" description="Helical" evidence="3">
    <location>
        <begin position="318"/>
        <end position="335"/>
    </location>
</feature>
<organism evidence="5 6">
    <name type="scientific">Paraglaciecola algarum</name>
    <dbReference type="NCBI Taxonomy" id="3050085"/>
    <lineage>
        <taxon>Bacteria</taxon>
        <taxon>Pseudomonadati</taxon>
        <taxon>Pseudomonadota</taxon>
        <taxon>Gammaproteobacteria</taxon>
        <taxon>Alteromonadales</taxon>
        <taxon>Alteromonadaceae</taxon>
        <taxon>Paraglaciecola</taxon>
    </lineage>
</organism>
<accession>A0ABS9D525</accession>
<dbReference type="PROSITE" id="PS50887">
    <property type="entry name" value="GGDEF"/>
    <property type="match status" value="1"/>
</dbReference>
<sequence>MLKLMGFVSGRLQSYKDVWSKSLSVTLFFITSLIFFPLIYHFSIALQPSKIQASNGLVSIKHSDFSSRNTLALAGEWAFYWQQLLDPEQIKSTKVSPSFVQANGGWQSQSNKQSYQAIGYATYHLDLSLQTNSNNLALQIPAIESAYKVFVNSDLMATGGQVSDIESSARPNYHTTIVKIPDGLTHFSITLQVSNYHSSWGGLWKPIVLGDIHALHTLQRDKVALSMFILGTLLITVVHSLIQYFLRPKDNIPLVFACLCILLFLREFTVEHMSFILSTLTGGFVLITKLNFFSYYAGFPVGLYFFHLCYPKEFHRKFCILMYSICTLFSIFVLVFPTRYFGGSVVIFQLLAVVIMFYIFQRTWLAMKNNRRGAGVMLLGSIIAFGFVFNDILNMNNLISTGRFFSLGVIGFIVCQSFVTNGRFDNYIDKNAALTEKLKERNADLELLSGLLETKVEQRTQQLQKANKELKALANNDPLTKAYNRHGIQQYIMAAFERYRRTQEPFSILILDYDHFKQINDNYGHDVGDLVLMTGADLIKQTMREQDKLARWGGEEFLVLLPGTDLEGALSIGQKLKDKISAKPIGQPLGITVTVTIGVAQIQPAESFDKLFKRADDALYKGKQAGRNQICH</sequence>
<dbReference type="PANTHER" id="PTHR45138:SF9">
    <property type="entry name" value="DIGUANYLATE CYCLASE DGCM-RELATED"/>
    <property type="match status" value="1"/>
</dbReference>
<keyword evidence="3" id="KW-0812">Transmembrane</keyword>
<name>A0ABS9D525_9ALTE</name>
<dbReference type="EC" id="2.7.7.65" evidence="1"/>
<protein>
    <recommendedName>
        <fullName evidence="1">diguanylate cyclase</fullName>
        <ecNumber evidence="1">2.7.7.65</ecNumber>
    </recommendedName>
</protein>
<reference evidence="5 6" key="1">
    <citation type="submission" date="2022-01" db="EMBL/GenBank/DDBJ databases">
        <title>Paraglaciecola sp. G1-23.</title>
        <authorList>
            <person name="Jin M.S."/>
            <person name="Han D.M."/>
            <person name="Kim H.M."/>
            <person name="Jeon C.O."/>
        </authorList>
    </citation>
    <scope>NUCLEOTIDE SEQUENCE [LARGE SCALE GENOMIC DNA]</scope>
    <source>
        <strain evidence="5 6">G1-23</strain>
    </source>
</reference>
<evidence type="ECO:0000313" key="5">
    <source>
        <dbReference type="EMBL" id="MCF2946914.1"/>
    </source>
</evidence>
<gene>
    <name evidence="5" type="ORF">L0668_02270</name>
</gene>
<feature type="transmembrane region" description="Helical" evidence="3">
    <location>
        <begin position="341"/>
        <end position="360"/>
    </location>
</feature>
<dbReference type="PANTHER" id="PTHR45138">
    <property type="entry name" value="REGULATORY COMPONENTS OF SENSORY TRANSDUCTION SYSTEM"/>
    <property type="match status" value="1"/>
</dbReference>
<dbReference type="EMBL" id="JAKGAS010000001">
    <property type="protein sequence ID" value="MCF2946914.1"/>
    <property type="molecule type" value="Genomic_DNA"/>
</dbReference>
<dbReference type="Pfam" id="PF07695">
    <property type="entry name" value="7TMR-DISM_7TM"/>
    <property type="match status" value="1"/>
</dbReference>
<evidence type="ECO:0000259" key="4">
    <source>
        <dbReference type="PROSITE" id="PS50887"/>
    </source>
</evidence>
<dbReference type="Gene3D" id="2.60.120.260">
    <property type="entry name" value="Galactose-binding domain-like"/>
    <property type="match status" value="1"/>
</dbReference>
<comment type="caution">
    <text evidence="5">The sequence shown here is derived from an EMBL/GenBank/DDBJ whole genome shotgun (WGS) entry which is preliminary data.</text>
</comment>
<feature type="transmembrane region" description="Helical" evidence="3">
    <location>
        <begin position="223"/>
        <end position="242"/>
    </location>
</feature>
<comment type="catalytic activity">
    <reaction evidence="2">
        <text>2 GTP = 3',3'-c-di-GMP + 2 diphosphate</text>
        <dbReference type="Rhea" id="RHEA:24898"/>
        <dbReference type="ChEBI" id="CHEBI:33019"/>
        <dbReference type="ChEBI" id="CHEBI:37565"/>
        <dbReference type="ChEBI" id="CHEBI:58805"/>
        <dbReference type="EC" id="2.7.7.65"/>
    </reaction>
</comment>
<dbReference type="SUPFAM" id="SSF55073">
    <property type="entry name" value="Nucleotide cyclase"/>
    <property type="match status" value="1"/>
</dbReference>
<feature type="domain" description="GGDEF" evidence="4">
    <location>
        <begin position="504"/>
        <end position="632"/>
    </location>
</feature>
<dbReference type="InterPro" id="IPR029787">
    <property type="entry name" value="Nucleotide_cyclase"/>
</dbReference>
<feature type="transmembrane region" description="Helical" evidence="3">
    <location>
        <begin position="401"/>
        <end position="420"/>
    </location>
</feature>
<dbReference type="InterPro" id="IPR050469">
    <property type="entry name" value="Diguanylate_Cyclase"/>
</dbReference>
<keyword evidence="6" id="KW-1185">Reference proteome</keyword>
<evidence type="ECO:0000313" key="6">
    <source>
        <dbReference type="Proteomes" id="UP001521137"/>
    </source>
</evidence>
<dbReference type="InterPro" id="IPR043128">
    <property type="entry name" value="Rev_trsase/Diguanyl_cyclase"/>
</dbReference>
<evidence type="ECO:0000256" key="3">
    <source>
        <dbReference type="SAM" id="Phobius"/>
    </source>
</evidence>
<evidence type="ECO:0000256" key="1">
    <source>
        <dbReference type="ARBA" id="ARBA00012528"/>
    </source>
</evidence>
<feature type="transmembrane region" description="Helical" evidence="3">
    <location>
        <begin position="21"/>
        <end position="42"/>
    </location>
</feature>
<dbReference type="InterPro" id="IPR011623">
    <property type="entry name" value="7TMR_DISM_rcpt_extracell_dom1"/>
</dbReference>
<proteinExistence type="predicted"/>
<feature type="transmembrane region" description="Helical" evidence="3">
    <location>
        <begin position="254"/>
        <end position="277"/>
    </location>
</feature>
<evidence type="ECO:0000256" key="2">
    <source>
        <dbReference type="ARBA" id="ARBA00034247"/>
    </source>
</evidence>
<dbReference type="InterPro" id="IPR000160">
    <property type="entry name" value="GGDEF_dom"/>
</dbReference>
<keyword evidence="3" id="KW-1133">Transmembrane helix</keyword>